<evidence type="ECO:0000313" key="2">
    <source>
        <dbReference type="EMBL" id="KAJ4840574.1"/>
    </source>
</evidence>
<gene>
    <name evidence="2" type="ORF">Tsubulata_006118</name>
</gene>
<sequence length="163" mass="18317">MANAFGFCKYLVLLFIFLISTSHLSLSSQEKEDIHDLLPKYGLPRGLIPDSVESYAVESSKFLYITLSSPCAVMIGGQHRLQYGRKIRGMFGGKGALHFVSGIEVRGNRGWRGVTKIVRRSNGFIEFDLDWSGFYYESFDAEDFDDVPVCSNEIVNVMLKSVV</sequence>
<evidence type="ECO:0000313" key="3">
    <source>
        <dbReference type="Proteomes" id="UP001141552"/>
    </source>
</evidence>
<name>A0A9Q0FZ49_9ROSI</name>
<proteinExistence type="predicted"/>
<keyword evidence="3" id="KW-1185">Reference proteome</keyword>
<feature type="chain" id="PRO_5040474591" evidence="1">
    <location>
        <begin position="28"/>
        <end position="163"/>
    </location>
</feature>
<protein>
    <submittedName>
        <fullName evidence="2">Uncharacterized protein</fullName>
    </submittedName>
</protein>
<dbReference type="SUPFAM" id="SSF141562">
    <property type="entry name" value="At5g01610-like"/>
    <property type="match status" value="1"/>
</dbReference>
<dbReference type="Gene3D" id="2.30.240.10">
    <property type="entry name" value="At5g01610-like"/>
    <property type="match status" value="1"/>
</dbReference>
<dbReference type="OrthoDB" id="622488at2759"/>
<reference evidence="2" key="2">
    <citation type="journal article" date="2023" name="Plants (Basel)">
        <title>Annotation of the Turnera subulata (Passifloraceae) Draft Genome Reveals the S-Locus Evolved after the Divergence of Turneroideae from Passifloroideae in a Stepwise Manner.</title>
        <authorList>
            <person name="Henning P.M."/>
            <person name="Roalson E.H."/>
            <person name="Mir W."/>
            <person name="McCubbin A.G."/>
            <person name="Shore J.S."/>
        </authorList>
    </citation>
    <scope>NUCLEOTIDE SEQUENCE</scope>
    <source>
        <strain evidence="2">F60SS</strain>
    </source>
</reference>
<dbReference type="InterPro" id="IPR036758">
    <property type="entry name" value="At5g01610-like"/>
</dbReference>
<dbReference type="EMBL" id="JAKUCV010003018">
    <property type="protein sequence ID" value="KAJ4840574.1"/>
    <property type="molecule type" value="Genomic_DNA"/>
</dbReference>
<comment type="caution">
    <text evidence="2">The sequence shown here is derived from an EMBL/GenBank/DDBJ whole genome shotgun (WGS) entry which is preliminary data.</text>
</comment>
<evidence type="ECO:0000256" key="1">
    <source>
        <dbReference type="SAM" id="SignalP"/>
    </source>
</evidence>
<keyword evidence="1" id="KW-0732">Signal</keyword>
<dbReference type="InterPro" id="IPR007493">
    <property type="entry name" value="DUF538"/>
</dbReference>
<accession>A0A9Q0FZ49</accession>
<dbReference type="Proteomes" id="UP001141552">
    <property type="component" value="Unassembled WGS sequence"/>
</dbReference>
<dbReference type="PANTHER" id="PTHR31676:SF96">
    <property type="entry name" value="EXPRESSED PROTEIN"/>
    <property type="match status" value="1"/>
</dbReference>
<organism evidence="2 3">
    <name type="scientific">Turnera subulata</name>
    <dbReference type="NCBI Taxonomy" id="218843"/>
    <lineage>
        <taxon>Eukaryota</taxon>
        <taxon>Viridiplantae</taxon>
        <taxon>Streptophyta</taxon>
        <taxon>Embryophyta</taxon>
        <taxon>Tracheophyta</taxon>
        <taxon>Spermatophyta</taxon>
        <taxon>Magnoliopsida</taxon>
        <taxon>eudicotyledons</taxon>
        <taxon>Gunneridae</taxon>
        <taxon>Pentapetalae</taxon>
        <taxon>rosids</taxon>
        <taxon>fabids</taxon>
        <taxon>Malpighiales</taxon>
        <taxon>Passifloraceae</taxon>
        <taxon>Turnera</taxon>
    </lineage>
</organism>
<dbReference type="Pfam" id="PF04398">
    <property type="entry name" value="DUF538"/>
    <property type="match status" value="1"/>
</dbReference>
<feature type="signal peptide" evidence="1">
    <location>
        <begin position="1"/>
        <end position="27"/>
    </location>
</feature>
<reference evidence="2" key="1">
    <citation type="submission" date="2022-02" db="EMBL/GenBank/DDBJ databases">
        <authorList>
            <person name="Henning P.M."/>
            <person name="McCubbin A.G."/>
            <person name="Shore J.S."/>
        </authorList>
    </citation>
    <scope>NUCLEOTIDE SEQUENCE</scope>
    <source>
        <strain evidence="2">F60SS</strain>
        <tissue evidence="2">Leaves</tissue>
    </source>
</reference>
<dbReference type="PANTHER" id="PTHR31676">
    <property type="entry name" value="T31J12.3 PROTEIN-RELATED"/>
    <property type="match status" value="1"/>
</dbReference>
<dbReference type="AlphaFoldDB" id="A0A9Q0FZ49"/>